<protein>
    <submittedName>
        <fullName evidence="2">DUF885 domain-containing protein</fullName>
    </submittedName>
</protein>
<keyword evidence="3" id="KW-1185">Reference proteome</keyword>
<dbReference type="Proteomes" id="UP000308528">
    <property type="component" value="Unassembled WGS sequence"/>
</dbReference>
<accession>A0A4S4NM10</accession>
<comment type="caution">
    <text evidence="2">The sequence shown here is derived from an EMBL/GenBank/DDBJ whole genome shotgun (WGS) entry which is preliminary data.</text>
</comment>
<gene>
    <name evidence="2" type="ORF">E4021_10085</name>
</gene>
<name>A0A4S4NM10_9BACT</name>
<feature type="signal peptide" evidence="1">
    <location>
        <begin position="1"/>
        <end position="20"/>
    </location>
</feature>
<dbReference type="PROSITE" id="PS51257">
    <property type="entry name" value="PROKAR_LIPOPROTEIN"/>
    <property type="match status" value="1"/>
</dbReference>
<dbReference type="AlphaFoldDB" id="A0A4S4NM10"/>
<reference evidence="2 3" key="1">
    <citation type="submission" date="2019-04" db="EMBL/GenBank/DDBJ databases">
        <title>Lewinella litorea sp. nov., isolated from a marine sand.</title>
        <authorList>
            <person name="Yoon J.-H."/>
        </authorList>
    </citation>
    <scope>NUCLEOTIDE SEQUENCE [LARGE SCALE GENOMIC DNA]</scope>
    <source>
        <strain evidence="2 3">HSMS-39</strain>
    </source>
</reference>
<feature type="chain" id="PRO_5020368522" evidence="1">
    <location>
        <begin position="21"/>
        <end position="591"/>
    </location>
</feature>
<dbReference type="PANTHER" id="PTHR33361">
    <property type="entry name" value="GLR0591 PROTEIN"/>
    <property type="match status" value="1"/>
</dbReference>
<dbReference type="OrthoDB" id="9760040at2"/>
<keyword evidence="1" id="KW-0732">Signal</keyword>
<dbReference type="EMBL" id="SRSF01000003">
    <property type="protein sequence ID" value="THH39947.1"/>
    <property type="molecule type" value="Genomic_DNA"/>
</dbReference>
<proteinExistence type="predicted"/>
<dbReference type="InterPro" id="IPR010281">
    <property type="entry name" value="DUF885"/>
</dbReference>
<organism evidence="2 3">
    <name type="scientific">Neolewinella litorea</name>
    <dbReference type="NCBI Taxonomy" id="2562452"/>
    <lineage>
        <taxon>Bacteria</taxon>
        <taxon>Pseudomonadati</taxon>
        <taxon>Bacteroidota</taxon>
        <taxon>Saprospiria</taxon>
        <taxon>Saprospirales</taxon>
        <taxon>Lewinellaceae</taxon>
        <taxon>Neolewinella</taxon>
    </lineage>
</organism>
<evidence type="ECO:0000256" key="1">
    <source>
        <dbReference type="SAM" id="SignalP"/>
    </source>
</evidence>
<dbReference type="Pfam" id="PF05960">
    <property type="entry name" value="DUF885"/>
    <property type="match status" value="1"/>
</dbReference>
<evidence type="ECO:0000313" key="2">
    <source>
        <dbReference type="EMBL" id="THH39947.1"/>
    </source>
</evidence>
<evidence type="ECO:0000313" key="3">
    <source>
        <dbReference type="Proteomes" id="UP000308528"/>
    </source>
</evidence>
<dbReference type="RefSeq" id="WP_136458983.1">
    <property type="nucleotide sequence ID" value="NZ_SRSF01000003.1"/>
</dbReference>
<sequence length="591" mass="67641">MKQFLPLLFLLLLLACTEDAPVPAADETTQAQFNDLLESYQEARLQLNPLEATYLGDDRYNDRLPNTLSQQYRSEARGFYQDYLARLRTINRKNLDPTAQVSYDVLEWELNMALQGADFATELLPLDQFSGPHLTIGQLASGQSAQPFTSVEDYDNWLARVEDFAVMMDTARINLERGAARGYLLPRALALKLLPQLETLSAEPLEDHLFYSPAKMIPDSFSTEARERLQGAFRGMVGQRIIPLFADLTQYVREEYLPLTRETSGIDEIPNGKAYYNYLIKLYTTTDMSADEIHEIGLREVARLRQEMEKVKQQVGFEGDLQAFFDHVRTKPELMPFDDPQQVIDNFNAIYDRMKPQLSRLFNKVPKTEFEVRRTEAFREASASAEYNPGSKDGSRPGIFYVPIPDVEQYNVFSDEDLFLHEAIPGHHYQVSLTLENEDLPDFRRNLWYSAYGEGWALYSESLGKELGLYEDPYQYFGMLSAEMHRAIRLVVDTGIHSKGWSRERAIQYSLENEAESEASIVAEIERYMAIPGQALSYKVGQLKILELRARAEEALGNDFEIKAFHDLMLEGGCLPLNVLERKVDEWIAAA</sequence>
<dbReference type="PANTHER" id="PTHR33361:SF16">
    <property type="entry name" value="DUF885 DOMAIN-CONTAINING PROTEIN"/>
    <property type="match status" value="1"/>
</dbReference>